<dbReference type="SUPFAM" id="SSF109604">
    <property type="entry name" value="HD-domain/PDEase-like"/>
    <property type="match status" value="1"/>
</dbReference>
<dbReference type="AlphaFoldDB" id="A0A6B4JHX4"/>
<dbReference type="InterPro" id="IPR006674">
    <property type="entry name" value="HD_domain"/>
</dbReference>
<organism evidence="1 2">
    <name type="scientific">Clostridium botulinum</name>
    <dbReference type="NCBI Taxonomy" id="1491"/>
    <lineage>
        <taxon>Bacteria</taxon>
        <taxon>Bacillati</taxon>
        <taxon>Bacillota</taxon>
        <taxon>Clostridia</taxon>
        <taxon>Eubacteriales</taxon>
        <taxon>Clostridiaceae</taxon>
        <taxon>Clostridium</taxon>
    </lineage>
</organism>
<gene>
    <name evidence="1" type="ORF">FDG31_08210</name>
</gene>
<dbReference type="Gene3D" id="1.10.3210.10">
    <property type="entry name" value="Hypothetical protein af1432"/>
    <property type="match status" value="1"/>
</dbReference>
<accession>A0A6B4JHX4</accession>
<proteinExistence type="predicted"/>
<dbReference type="Pfam" id="PF01966">
    <property type="entry name" value="HD"/>
    <property type="match status" value="1"/>
</dbReference>
<reference evidence="1 2" key="1">
    <citation type="submission" date="2019-04" db="EMBL/GenBank/DDBJ databases">
        <title>Genome sequencing of Clostridium botulinum Groups I-IV and Clostridium butyricum.</title>
        <authorList>
            <person name="Brunt J."/>
            <person name="Van Vliet A.H.M."/>
            <person name="Stringer S.C."/>
            <person name="Carter A.T."/>
            <person name="Peck M.W."/>
        </authorList>
    </citation>
    <scope>NUCLEOTIDE SEQUENCE [LARGE SCALE GENOMIC DNA]</scope>
    <source>
        <strain evidence="1 2">BL81</strain>
    </source>
</reference>
<sequence length="203" mass="23607">MESKIQSNKEEFLQLIKGVDRLGIDKLVIWIEKSDFFVAPASTMFHGNYEGALVEHSLNVYRLFKEKNERYELGLSEDSVKIMALLHDLCKANFYKLSTRNKKIDGAWKQIPWYDVEDELPCGHGEKSVILIQTFIRLTGEEMLGIRWHMGGYVSKDDYRTLSNAWEKYKSGACLHTADLEASNLLEIKIDYEKDYKQIKMNI</sequence>
<evidence type="ECO:0000313" key="2">
    <source>
        <dbReference type="Proteomes" id="UP000486903"/>
    </source>
</evidence>
<name>A0A6B4JHX4_CLOBO</name>
<dbReference type="Proteomes" id="UP000486903">
    <property type="component" value="Unassembled WGS sequence"/>
</dbReference>
<comment type="caution">
    <text evidence="1">The sequence shown here is derived from an EMBL/GenBank/DDBJ whole genome shotgun (WGS) entry which is preliminary data.</text>
</comment>
<evidence type="ECO:0000313" key="1">
    <source>
        <dbReference type="EMBL" id="NFV26164.1"/>
    </source>
</evidence>
<protein>
    <submittedName>
        <fullName evidence="1">HD domain-containing protein</fullName>
    </submittedName>
</protein>
<dbReference type="EMBL" id="SXFB01000004">
    <property type="protein sequence ID" value="NFV26164.1"/>
    <property type="molecule type" value="Genomic_DNA"/>
</dbReference>
<dbReference type="RefSeq" id="WP_003374512.1">
    <property type="nucleotide sequence ID" value="NZ_JACBBA010000001.1"/>
</dbReference>